<organism evidence="1 2">
    <name type="scientific">Nannocystis pusilla</name>
    <dbReference type="NCBI Taxonomy" id="889268"/>
    <lineage>
        <taxon>Bacteria</taxon>
        <taxon>Pseudomonadati</taxon>
        <taxon>Myxococcota</taxon>
        <taxon>Polyangia</taxon>
        <taxon>Nannocystales</taxon>
        <taxon>Nannocystaceae</taxon>
        <taxon>Nannocystis</taxon>
    </lineage>
</organism>
<evidence type="ECO:0000313" key="2">
    <source>
        <dbReference type="Proteomes" id="UP001150924"/>
    </source>
</evidence>
<gene>
    <name evidence="1" type="ORF">OV079_03990</name>
</gene>
<sequence length="66" mass="7344">MVEMLRELRIIVDEARPTDALFRTNHASNYLAIGGRLPRDRAAILATIDSAIAGEVTLRPEWARGL</sequence>
<dbReference type="Proteomes" id="UP001150924">
    <property type="component" value="Unassembled WGS sequence"/>
</dbReference>
<keyword evidence="2" id="KW-1185">Reference proteome</keyword>
<protein>
    <submittedName>
        <fullName evidence="1">Uncharacterized protein</fullName>
    </submittedName>
</protein>
<accession>A0A9X3EJB4</accession>
<evidence type="ECO:0000313" key="1">
    <source>
        <dbReference type="EMBL" id="MCY1004745.1"/>
    </source>
</evidence>
<dbReference type="AlphaFoldDB" id="A0A9X3EJB4"/>
<dbReference type="RefSeq" id="WP_267766329.1">
    <property type="nucleotide sequence ID" value="NZ_JAPNKE010000002.1"/>
</dbReference>
<reference evidence="1" key="1">
    <citation type="submission" date="2022-11" db="EMBL/GenBank/DDBJ databases">
        <title>Minimal conservation of predation-associated metabolite biosynthetic gene clusters underscores biosynthetic potential of Myxococcota including descriptions for ten novel species: Archangium lansinium sp. nov., Myxococcus landrumus sp. nov., Nannocystis bai.</title>
        <authorList>
            <person name="Ahearne A."/>
            <person name="Stevens C."/>
            <person name="Phillips K."/>
        </authorList>
    </citation>
    <scope>NUCLEOTIDE SEQUENCE</scope>
    <source>
        <strain evidence="1">Na p29</strain>
    </source>
</reference>
<comment type="caution">
    <text evidence="1">The sequence shown here is derived from an EMBL/GenBank/DDBJ whole genome shotgun (WGS) entry which is preliminary data.</text>
</comment>
<dbReference type="EMBL" id="JAPNKE010000002">
    <property type="protein sequence ID" value="MCY1004745.1"/>
    <property type="molecule type" value="Genomic_DNA"/>
</dbReference>
<proteinExistence type="predicted"/>
<name>A0A9X3EJB4_9BACT</name>